<organism evidence="1 2">
    <name type="scientific">Phytophthora megakarya</name>
    <dbReference type="NCBI Taxonomy" id="4795"/>
    <lineage>
        <taxon>Eukaryota</taxon>
        <taxon>Sar</taxon>
        <taxon>Stramenopiles</taxon>
        <taxon>Oomycota</taxon>
        <taxon>Peronosporomycetes</taxon>
        <taxon>Peronosporales</taxon>
        <taxon>Peronosporaceae</taxon>
        <taxon>Phytophthora</taxon>
    </lineage>
</organism>
<feature type="non-terminal residue" evidence="1">
    <location>
        <position position="1"/>
    </location>
</feature>
<comment type="caution">
    <text evidence="1">The sequence shown here is derived from an EMBL/GenBank/DDBJ whole genome shotgun (WGS) entry which is preliminary data.</text>
</comment>
<name>A0A225V265_9STRA</name>
<dbReference type="AlphaFoldDB" id="A0A225V265"/>
<accession>A0A225V265</accession>
<dbReference type="Proteomes" id="UP000198211">
    <property type="component" value="Unassembled WGS sequence"/>
</dbReference>
<protein>
    <submittedName>
        <fullName evidence="1">Uncharacterized protein</fullName>
    </submittedName>
</protein>
<gene>
    <name evidence="1" type="ORF">PHMEG_00030265</name>
</gene>
<dbReference type="EMBL" id="NBNE01009005">
    <property type="protein sequence ID" value="OWY98856.1"/>
    <property type="molecule type" value="Genomic_DNA"/>
</dbReference>
<evidence type="ECO:0000313" key="2">
    <source>
        <dbReference type="Proteomes" id="UP000198211"/>
    </source>
</evidence>
<sequence>TKVIINSQVKLPKLHTKGDYKAWCSEVPLHFDSRMLCDITYGPERYDEQEGMHEIRDNMNATTMLYERITQHFESTARANCQGEGHWYSECTEKTGIPLRADLAAKLAQRKKMKSQKTKQPVSLVNLVRRVEVVGSGRHGLSAGLCQPSSSADTIYLTCHDDQGAASPVYSATTQPSSDDEESMCPTAVRVHTNLVLALLLVQTYLRRHSSCSCSQVLLLAIRVLMAKDTCNSTRRQLYRLLCRVVCRTSGRAPYRKGSRRTGTRYCTTWAKDSCSMRGCSRLSQGITRVDHE</sequence>
<reference evidence="2" key="1">
    <citation type="submission" date="2017-03" db="EMBL/GenBank/DDBJ databases">
        <title>Phytopthora megakarya and P. palmivora, two closely related causual agents of cacao black pod achieved similar genome size and gene model numbers by different mechanisms.</title>
        <authorList>
            <person name="Ali S."/>
            <person name="Shao J."/>
            <person name="Larry D.J."/>
            <person name="Kronmiller B."/>
            <person name="Shen D."/>
            <person name="Strem M.D."/>
            <person name="Melnick R.L."/>
            <person name="Guiltinan M.J."/>
            <person name="Tyler B.M."/>
            <person name="Meinhardt L.W."/>
            <person name="Bailey B.A."/>
        </authorList>
    </citation>
    <scope>NUCLEOTIDE SEQUENCE [LARGE SCALE GENOMIC DNA]</scope>
    <source>
        <strain evidence="2">zdho120</strain>
    </source>
</reference>
<keyword evidence="2" id="KW-1185">Reference proteome</keyword>
<proteinExistence type="predicted"/>
<evidence type="ECO:0000313" key="1">
    <source>
        <dbReference type="EMBL" id="OWY98856.1"/>
    </source>
</evidence>